<organism evidence="1 2">
    <name type="scientific">Cadophora malorum</name>
    <dbReference type="NCBI Taxonomy" id="108018"/>
    <lineage>
        <taxon>Eukaryota</taxon>
        <taxon>Fungi</taxon>
        <taxon>Dikarya</taxon>
        <taxon>Ascomycota</taxon>
        <taxon>Pezizomycotina</taxon>
        <taxon>Leotiomycetes</taxon>
        <taxon>Helotiales</taxon>
        <taxon>Ploettnerulaceae</taxon>
        <taxon>Cadophora</taxon>
    </lineage>
</organism>
<dbReference type="Proteomes" id="UP000664132">
    <property type="component" value="Unassembled WGS sequence"/>
</dbReference>
<protein>
    <submittedName>
        <fullName evidence="1">Uncharacterized protein</fullName>
    </submittedName>
</protein>
<evidence type="ECO:0000313" key="2">
    <source>
        <dbReference type="Proteomes" id="UP000664132"/>
    </source>
</evidence>
<proteinExistence type="predicted"/>
<name>A0A8H7THM1_9HELO</name>
<dbReference type="AlphaFoldDB" id="A0A8H7THM1"/>
<dbReference type="EMBL" id="JAFJYH010000098">
    <property type="protein sequence ID" value="KAG4419782.1"/>
    <property type="molecule type" value="Genomic_DNA"/>
</dbReference>
<sequence>MSHRLRWSADPSASMATARKVQAAQKDMSMSALILAVQATKDATFDCYGKVAGAEEKKWQYYFANSKFFVA</sequence>
<evidence type="ECO:0000313" key="1">
    <source>
        <dbReference type="EMBL" id="KAG4419782.1"/>
    </source>
</evidence>
<comment type="caution">
    <text evidence="1">The sequence shown here is derived from an EMBL/GenBank/DDBJ whole genome shotgun (WGS) entry which is preliminary data.</text>
</comment>
<keyword evidence="2" id="KW-1185">Reference proteome</keyword>
<gene>
    <name evidence="1" type="ORF">IFR04_007092</name>
</gene>
<accession>A0A8H7THM1</accession>
<reference evidence="1" key="1">
    <citation type="submission" date="2021-02" db="EMBL/GenBank/DDBJ databases">
        <title>Genome sequence Cadophora malorum strain M34.</title>
        <authorList>
            <person name="Stefanovic E."/>
            <person name="Vu D."/>
            <person name="Scully C."/>
            <person name="Dijksterhuis J."/>
            <person name="Roader J."/>
            <person name="Houbraken J."/>
        </authorList>
    </citation>
    <scope>NUCLEOTIDE SEQUENCE</scope>
    <source>
        <strain evidence="1">M34</strain>
    </source>
</reference>